<dbReference type="Gene3D" id="1.20.1070.10">
    <property type="entry name" value="Rhodopsin 7-helix transmembrane proteins"/>
    <property type="match status" value="1"/>
</dbReference>
<evidence type="ECO:0000313" key="9">
    <source>
        <dbReference type="EMBL" id="CAF1264354.1"/>
    </source>
</evidence>
<gene>
    <name evidence="8" type="ORF">EDS130_LOCUS19940</name>
    <name evidence="9" type="ORF">XAT740_LOCUS26950</name>
</gene>
<keyword evidence="10" id="KW-1185">Reference proteome</keyword>
<dbReference type="InterPro" id="IPR017452">
    <property type="entry name" value="GPCR_Rhodpsn_7TM"/>
</dbReference>
<feature type="transmembrane region" description="Helical" evidence="6">
    <location>
        <begin position="47"/>
        <end position="75"/>
    </location>
</feature>
<comment type="subcellular location">
    <subcellularLocation>
        <location evidence="1">Membrane</location>
    </subcellularLocation>
</comment>
<evidence type="ECO:0000256" key="6">
    <source>
        <dbReference type="SAM" id="Phobius"/>
    </source>
</evidence>
<evidence type="ECO:0000313" key="10">
    <source>
        <dbReference type="Proteomes" id="UP000663828"/>
    </source>
</evidence>
<feature type="transmembrane region" description="Helical" evidence="6">
    <location>
        <begin position="6"/>
        <end position="27"/>
    </location>
</feature>
<keyword evidence="3 6" id="KW-1133">Transmembrane helix</keyword>
<organism evidence="9 10">
    <name type="scientific">Adineta ricciae</name>
    <name type="common">Rotifer</name>
    <dbReference type="NCBI Taxonomy" id="249248"/>
    <lineage>
        <taxon>Eukaryota</taxon>
        <taxon>Metazoa</taxon>
        <taxon>Spiralia</taxon>
        <taxon>Gnathifera</taxon>
        <taxon>Rotifera</taxon>
        <taxon>Eurotatoria</taxon>
        <taxon>Bdelloidea</taxon>
        <taxon>Adinetida</taxon>
        <taxon>Adinetidae</taxon>
        <taxon>Adineta</taxon>
    </lineage>
</organism>
<keyword evidence="4 6" id="KW-0472">Membrane</keyword>
<proteinExistence type="predicted"/>
<evidence type="ECO:0000313" key="8">
    <source>
        <dbReference type="EMBL" id="CAF1100025.1"/>
    </source>
</evidence>
<dbReference type="EMBL" id="CAJNOJ010000097">
    <property type="protein sequence ID" value="CAF1100025.1"/>
    <property type="molecule type" value="Genomic_DNA"/>
</dbReference>
<feature type="compositionally biased region" description="Polar residues" evidence="5">
    <location>
        <begin position="121"/>
        <end position="137"/>
    </location>
</feature>
<sequence length="137" mass="16107">MFLAAFTIYIEPLLIIIIIYTYIIRYVQQTSPLHRKRRKANQRNMIVIRRTLILLFCLILVGIPSLVILFIYIITGYLTSFVYDIQLLNISIDLTLTTIVLACITPKIRSIFRRNQKRQTSRQNTSESILDQRSQET</sequence>
<dbReference type="PROSITE" id="PS50262">
    <property type="entry name" value="G_PROTEIN_RECEP_F1_2"/>
    <property type="match status" value="1"/>
</dbReference>
<dbReference type="SUPFAM" id="SSF81321">
    <property type="entry name" value="Family A G protein-coupled receptor-like"/>
    <property type="match status" value="1"/>
</dbReference>
<comment type="caution">
    <text evidence="9">The sequence shown here is derived from an EMBL/GenBank/DDBJ whole genome shotgun (WGS) entry which is preliminary data.</text>
</comment>
<dbReference type="AlphaFoldDB" id="A0A815B3B0"/>
<evidence type="ECO:0000256" key="1">
    <source>
        <dbReference type="ARBA" id="ARBA00004370"/>
    </source>
</evidence>
<dbReference type="EMBL" id="CAJNOR010002220">
    <property type="protein sequence ID" value="CAF1264354.1"/>
    <property type="molecule type" value="Genomic_DNA"/>
</dbReference>
<evidence type="ECO:0000259" key="7">
    <source>
        <dbReference type="PROSITE" id="PS50262"/>
    </source>
</evidence>
<evidence type="ECO:0000256" key="5">
    <source>
        <dbReference type="SAM" id="MobiDB-lite"/>
    </source>
</evidence>
<dbReference type="GO" id="GO:0016020">
    <property type="term" value="C:membrane"/>
    <property type="evidence" value="ECO:0007669"/>
    <property type="project" value="UniProtKB-SubCell"/>
</dbReference>
<feature type="region of interest" description="Disordered" evidence="5">
    <location>
        <begin position="115"/>
        <end position="137"/>
    </location>
</feature>
<feature type="domain" description="G-protein coupled receptors family 1 profile" evidence="7">
    <location>
        <begin position="1"/>
        <end position="101"/>
    </location>
</feature>
<reference evidence="9" key="1">
    <citation type="submission" date="2021-02" db="EMBL/GenBank/DDBJ databases">
        <authorList>
            <person name="Nowell W R."/>
        </authorList>
    </citation>
    <scope>NUCLEOTIDE SEQUENCE</scope>
</reference>
<keyword evidence="2 6" id="KW-0812">Transmembrane</keyword>
<dbReference type="Proteomes" id="UP000663852">
    <property type="component" value="Unassembled WGS sequence"/>
</dbReference>
<accession>A0A815B3B0</accession>
<dbReference type="Proteomes" id="UP000663828">
    <property type="component" value="Unassembled WGS sequence"/>
</dbReference>
<name>A0A815B3B0_ADIRI</name>
<protein>
    <recommendedName>
        <fullName evidence="7">G-protein coupled receptors family 1 profile domain-containing protein</fullName>
    </recommendedName>
</protein>
<evidence type="ECO:0000256" key="2">
    <source>
        <dbReference type="ARBA" id="ARBA00022692"/>
    </source>
</evidence>
<evidence type="ECO:0000256" key="4">
    <source>
        <dbReference type="ARBA" id="ARBA00023136"/>
    </source>
</evidence>
<feature type="transmembrane region" description="Helical" evidence="6">
    <location>
        <begin position="87"/>
        <end position="108"/>
    </location>
</feature>
<evidence type="ECO:0000256" key="3">
    <source>
        <dbReference type="ARBA" id="ARBA00022989"/>
    </source>
</evidence>